<dbReference type="GO" id="GO:0000184">
    <property type="term" value="P:nuclear-transcribed mRNA catabolic process, nonsense-mediated decay"/>
    <property type="evidence" value="ECO:0007669"/>
    <property type="project" value="UniProtKB-KW"/>
</dbReference>
<dbReference type="Proteomes" id="UP000226431">
    <property type="component" value="Unassembled WGS sequence"/>
</dbReference>
<name>A0A2C5Y2Y0_9HYPO</name>
<dbReference type="SUPFAM" id="SSF48452">
    <property type="entry name" value="TPR-like"/>
    <property type="match status" value="1"/>
</dbReference>
<organism evidence="5 6">
    <name type="scientific">Ophiocordyceps camponoti-rufipedis</name>
    <dbReference type="NCBI Taxonomy" id="2004952"/>
    <lineage>
        <taxon>Eukaryota</taxon>
        <taxon>Fungi</taxon>
        <taxon>Dikarya</taxon>
        <taxon>Ascomycota</taxon>
        <taxon>Pezizomycotina</taxon>
        <taxon>Sordariomycetes</taxon>
        <taxon>Hypocreomycetidae</taxon>
        <taxon>Hypocreales</taxon>
        <taxon>Ophiocordycipitaceae</taxon>
        <taxon>Ophiocordyceps</taxon>
    </lineage>
</organism>
<feature type="domain" description="Telomerase activating protein Est1-like N-terminal" evidence="4">
    <location>
        <begin position="71"/>
        <end position="187"/>
    </location>
</feature>
<dbReference type="STRING" id="2004952.A0A2C5Y2Y0"/>
<dbReference type="Gene3D" id="1.25.40.10">
    <property type="entry name" value="Tetratricopeptide repeat domain"/>
    <property type="match status" value="1"/>
</dbReference>
<dbReference type="PANTHER" id="PTHR15696">
    <property type="entry name" value="SMG-7 SUPPRESSOR WITH MORPHOLOGICAL EFFECT ON GENITALIA PROTEIN 7"/>
    <property type="match status" value="1"/>
</dbReference>
<accession>A0A2C5Y2Y0</accession>
<protein>
    <recommendedName>
        <fullName evidence="1">Nonsense-mediated mRNA decay factor</fullName>
    </recommendedName>
</protein>
<dbReference type="AlphaFoldDB" id="A0A2C5Y2Y0"/>
<feature type="compositionally biased region" description="Polar residues" evidence="2">
    <location>
        <begin position="691"/>
        <end position="704"/>
    </location>
</feature>
<dbReference type="PANTHER" id="PTHR15696:SF36">
    <property type="entry name" value="NONSENSE-MEDIATED MRNA DECAY FACTOR"/>
    <property type="match status" value="1"/>
</dbReference>
<dbReference type="OrthoDB" id="69928at2759"/>
<sequence length="855" mass="94116">MASISPQAIQQWQLALKLRKALLNKIVGLQAGNTAGLDAARFEAVDGQLEKFRLTCVRTIFLDFHYAANEKTEEALWGVHTLINHEYRQTLRRINPSTHQVERRKAEKLYGNFLRITQKFYKGFIQRLAACYDIPELKRAAVGIHVEQIDADDTMSPVPAALNMLVLESCHATLLHLGDLCRYRSQARNRGSSPESALTYLGLARHLMPNSGYAFHQMAILNADQGKLLDSVYSFYRAWAVEVPHPNVQANLESKFNSLRGPHAVRPRNNPSAPDEALSTWFVKLHAYYYVGESFSQQKELEEEVMLRMERACRDAGAGPTLLKMALVNMSAHDIASTTSEGILVAESRFWHFTLRFNALFILTLCRVVRQELEQVVSADLADGVMEIPTVVASLLPILRVYCVWFAAHRLELIGASHAFGAVIPNMMQTMADVFTLVFAVASTHDNLATCSYLLSEDLELRGHRMLTGDEVPIMCRVYCDRSGSMKPVVTDAQHHLPDREETVARAFDVLRVAHFLHEDVATPILLQHQSPKRVVYEYRPDLASEDGVKATPTSDQSPAQRESTVHEPAHSQDTAPEEVATQSDPVVTESRDENHTEQTVISMLTPFLKPPAFPRPNQAQSPSDATYNIDGTPANGHVNSKQAYTSPVSGNRSGSIALFAFPGAWDYTPKPDSEEYATFSAGKEAFIRASRNNSPRDSMTTSPLEDPFATPGQDAAVRHGRAYTPNHRNSSSASGSASEKVHRDRMLQAFLGESSPRTSALPQRAASRGPARHSLGAGVPSRAPDSFYASGLNQKFSRSNSIYMSGPTNGIGLGVTGQKGLGVQSPTQTSGPSARHFHVGDSSSVEGGAMKKGK</sequence>
<dbReference type="InterPro" id="IPR045153">
    <property type="entry name" value="Est1/Ebs1-like"/>
</dbReference>
<evidence type="ECO:0000313" key="5">
    <source>
        <dbReference type="EMBL" id="PHH72458.1"/>
    </source>
</evidence>
<evidence type="ECO:0000259" key="4">
    <source>
        <dbReference type="Pfam" id="PF10374"/>
    </source>
</evidence>
<evidence type="ECO:0000313" key="6">
    <source>
        <dbReference type="Proteomes" id="UP000226431"/>
    </source>
</evidence>
<comment type="caution">
    <text evidence="5">The sequence shown here is derived from an EMBL/GenBank/DDBJ whole genome shotgun (WGS) entry which is preliminary data.</text>
</comment>
<keyword evidence="1" id="KW-0539">Nucleus</keyword>
<comment type="function">
    <text evidence="1">Plays a role in nonsense-mediated mRNA decay.</text>
</comment>
<feature type="compositionally biased region" description="Polar residues" evidence="2">
    <location>
        <begin position="552"/>
        <end position="563"/>
    </location>
</feature>
<keyword evidence="1" id="KW-0866">Nonsense-mediated mRNA decay</keyword>
<dbReference type="InterPro" id="IPR018834">
    <property type="entry name" value="DNA/RNA-bd_Est1-type"/>
</dbReference>
<evidence type="ECO:0000256" key="2">
    <source>
        <dbReference type="SAM" id="MobiDB-lite"/>
    </source>
</evidence>
<dbReference type="InterPro" id="IPR011990">
    <property type="entry name" value="TPR-like_helical_dom_sf"/>
</dbReference>
<dbReference type="InterPro" id="IPR019458">
    <property type="entry name" value="Est1-like_N"/>
</dbReference>
<keyword evidence="6" id="KW-1185">Reference proteome</keyword>
<gene>
    <name evidence="5" type="ORF">CDD80_4521</name>
</gene>
<reference evidence="5 6" key="1">
    <citation type="submission" date="2017-06" db="EMBL/GenBank/DDBJ databases">
        <title>Ant-infecting Ophiocordyceps genomes reveal a high diversity of potential behavioral manipulation genes and a possible major role for enterotoxins.</title>
        <authorList>
            <person name="De Bekker C."/>
            <person name="Evans H.C."/>
            <person name="Brachmann A."/>
            <person name="Hughes D.P."/>
        </authorList>
    </citation>
    <scope>NUCLEOTIDE SEQUENCE [LARGE SCALE GENOMIC DNA]</scope>
    <source>
        <strain evidence="5 6">Map16</strain>
    </source>
</reference>
<feature type="domain" description="DNA/RNA-binding" evidence="3">
    <location>
        <begin position="197"/>
        <end position="464"/>
    </location>
</feature>
<evidence type="ECO:0000256" key="1">
    <source>
        <dbReference type="RuleBase" id="RU369098"/>
    </source>
</evidence>
<dbReference type="Pfam" id="PF10373">
    <property type="entry name" value="EST1_DNA_bind"/>
    <property type="match status" value="1"/>
</dbReference>
<evidence type="ECO:0000259" key="3">
    <source>
        <dbReference type="Pfam" id="PF10373"/>
    </source>
</evidence>
<comment type="subcellular location">
    <subcellularLocation>
        <location evidence="1">Nucleus</location>
    </subcellularLocation>
</comment>
<dbReference type="EMBL" id="NJES01000419">
    <property type="protein sequence ID" value="PHH72458.1"/>
    <property type="molecule type" value="Genomic_DNA"/>
</dbReference>
<feature type="region of interest" description="Disordered" evidence="2">
    <location>
        <begin position="546"/>
        <end position="597"/>
    </location>
</feature>
<dbReference type="Pfam" id="PF10374">
    <property type="entry name" value="EST1"/>
    <property type="match status" value="1"/>
</dbReference>
<feature type="region of interest" description="Disordered" evidence="2">
    <location>
        <begin position="816"/>
        <end position="855"/>
    </location>
</feature>
<dbReference type="GO" id="GO:0005634">
    <property type="term" value="C:nucleus"/>
    <property type="evidence" value="ECO:0007669"/>
    <property type="project" value="UniProtKB-SubCell"/>
</dbReference>
<feature type="region of interest" description="Disordered" evidence="2">
    <location>
        <begin position="689"/>
        <end position="780"/>
    </location>
</feature>
<proteinExistence type="predicted"/>